<comment type="caution">
    <text evidence="1">The sequence shown here is derived from an EMBL/GenBank/DDBJ whole genome shotgun (WGS) entry which is preliminary data.</text>
</comment>
<protein>
    <submittedName>
        <fullName evidence="1">Uncharacterized protein</fullName>
    </submittedName>
</protein>
<organism evidence="1 2">
    <name type="scientific">Polarella glacialis</name>
    <name type="common">Dinoflagellate</name>
    <dbReference type="NCBI Taxonomy" id="89957"/>
    <lineage>
        <taxon>Eukaryota</taxon>
        <taxon>Sar</taxon>
        <taxon>Alveolata</taxon>
        <taxon>Dinophyceae</taxon>
        <taxon>Suessiales</taxon>
        <taxon>Suessiaceae</taxon>
        <taxon>Polarella</taxon>
    </lineage>
</organism>
<gene>
    <name evidence="1" type="ORF">PGLA2088_LOCUS31916</name>
</gene>
<sequence length="159" mass="16438">DGSRMEFKASVRGAASGGARGVACCIQPGDGEEFRLLSAEGVNLRRSFGTPLGVERYAAVARAMMAQLARDPEEESRAAEICAGLAEAEERRTALLLCSHGFSGALDSKSFDKASMVAAPSSAAGLALQRCRDACSAIEGALRGDRQGSLDDLGRGSVA</sequence>
<evidence type="ECO:0000313" key="2">
    <source>
        <dbReference type="Proteomes" id="UP000626109"/>
    </source>
</evidence>
<accession>A0A813KHV5</accession>
<feature type="non-terminal residue" evidence="1">
    <location>
        <position position="1"/>
    </location>
</feature>
<dbReference type="EMBL" id="CAJNNW010029695">
    <property type="protein sequence ID" value="CAE8701168.1"/>
    <property type="molecule type" value="Genomic_DNA"/>
</dbReference>
<dbReference type="Proteomes" id="UP000626109">
    <property type="component" value="Unassembled WGS sequence"/>
</dbReference>
<dbReference type="AlphaFoldDB" id="A0A813KHV5"/>
<evidence type="ECO:0000313" key="1">
    <source>
        <dbReference type="EMBL" id="CAE8701168.1"/>
    </source>
</evidence>
<proteinExistence type="predicted"/>
<reference evidence="1" key="1">
    <citation type="submission" date="2021-02" db="EMBL/GenBank/DDBJ databases">
        <authorList>
            <person name="Dougan E. K."/>
            <person name="Rhodes N."/>
            <person name="Thang M."/>
            <person name="Chan C."/>
        </authorList>
    </citation>
    <scope>NUCLEOTIDE SEQUENCE</scope>
</reference>
<name>A0A813KHV5_POLGL</name>